<feature type="domain" description="AMP-binding enzyme C-terminal" evidence="2">
    <location>
        <begin position="449"/>
        <end position="524"/>
    </location>
</feature>
<dbReference type="PANTHER" id="PTHR43767">
    <property type="entry name" value="LONG-CHAIN-FATTY-ACID--COA LIGASE"/>
    <property type="match status" value="1"/>
</dbReference>
<keyword evidence="4" id="KW-1185">Reference proteome</keyword>
<proteinExistence type="predicted"/>
<dbReference type="Pfam" id="PF13193">
    <property type="entry name" value="AMP-binding_C"/>
    <property type="match status" value="1"/>
</dbReference>
<dbReference type="InterPro" id="IPR042099">
    <property type="entry name" value="ANL_N_sf"/>
</dbReference>
<dbReference type="RefSeq" id="WP_378281231.1">
    <property type="nucleotide sequence ID" value="NZ_JBHSON010000009.1"/>
</dbReference>
<dbReference type="PANTHER" id="PTHR43767:SF1">
    <property type="entry name" value="NONRIBOSOMAL PEPTIDE SYNTHASE PES1 (EUROFUNG)-RELATED"/>
    <property type="match status" value="1"/>
</dbReference>
<evidence type="ECO:0000313" key="4">
    <source>
        <dbReference type="Proteomes" id="UP001596074"/>
    </source>
</evidence>
<gene>
    <name evidence="3" type="ORF">ACFPZN_08310</name>
</gene>
<dbReference type="EMBL" id="JBHSON010000009">
    <property type="protein sequence ID" value="MFC5745606.1"/>
    <property type="molecule type" value="Genomic_DNA"/>
</dbReference>
<feature type="domain" description="AMP-dependent synthetase/ligase" evidence="1">
    <location>
        <begin position="16"/>
        <end position="387"/>
    </location>
</feature>
<dbReference type="InterPro" id="IPR050237">
    <property type="entry name" value="ATP-dep_AMP-bd_enzyme"/>
</dbReference>
<dbReference type="Pfam" id="PF00501">
    <property type="entry name" value="AMP-binding"/>
    <property type="match status" value="1"/>
</dbReference>
<evidence type="ECO:0000259" key="2">
    <source>
        <dbReference type="Pfam" id="PF13193"/>
    </source>
</evidence>
<dbReference type="Gene3D" id="3.40.50.12780">
    <property type="entry name" value="N-terminal domain of ligase-like"/>
    <property type="match status" value="1"/>
</dbReference>
<evidence type="ECO:0000259" key="1">
    <source>
        <dbReference type="Pfam" id="PF00501"/>
    </source>
</evidence>
<dbReference type="Proteomes" id="UP001596074">
    <property type="component" value="Unassembled WGS sequence"/>
</dbReference>
<protein>
    <submittedName>
        <fullName evidence="3">AMP-binding protein</fullName>
    </submittedName>
</protein>
<dbReference type="InterPro" id="IPR045851">
    <property type="entry name" value="AMP-bd_C_sf"/>
</dbReference>
<dbReference type="InterPro" id="IPR025110">
    <property type="entry name" value="AMP-bd_C"/>
</dbReference>
<dbReference type="InterPro" id="IPR020845">
    <property type="entry name" value="AMP-binding_CS"/>
</dbReference>
<comment type="caution">
    <text evidence="3">The sequence shown here is derived from an EMBL/GenBank/DDBJ whole genome shotgun (WGS) entry which is preliminary data.</text>
</comment>
<dbReference type="Gene3D" id="3.30.300.30">
    <property type="match status" value="1"/>
</dbReference>
<sequence>MGTTSDAQRSLAVVWEAIAEQFPDAPAHIQGERAYTWSQFDQRADGIARTLLDAKASQSDRVAQYLRNSPEYLEVSHAALKLGIPAVNSNYRYKGDELRYLWDDADVTSVVFHGAFTETVQGLRARLPRVRAWIHVDDGTHDCPRWAIPYEQAAAAATGRTTGPWGRSGEDLFLLYTGGTTGLPKGVMWRTTDFLEQTNDVSRPHYDIDDLAGSVRRTLREPGWSHISASPYMHGSGLFGAFMTMHEAGCVVSLAGTGFDAAELLRTIDAHGVASLAISGEVFAGRILAAFDAEPGRFEGASVRHVLNSGGMLSEAAKRGLLTHWPDARILDGFSSTEGFGIGWSLATQGDIPPTGLFSPGPNTRLLDESGAPVTAGSGAVGRLSVHNRLPVGYYKDPEKSARTFYAIDGVRSSVPGDNALLLPDGRIQLLGRDSLCITSGGEKIFTEEVESVMLDHEAVADALVVGVPDPVWGQVVSAVVNLRDGRTATAADLIAHVKERLAGYKAPRLIAFVDLVPRGPNGKADYQAARVLAEAARSGPATA</sequence>
<name>A0ABW0ZQU4_9ACTN</name>
<evidence type="ECO:0000313" key="3">
    <source>
        <dbReference type="EMBL" id="MFC5745606.1"/>
    </source>
</evidence>
<dbReference type="PROSITE" id="PS00455">
    <property type="entry name" value="AMP_BINDING"/>
    <property type="match status" value="1"/>
</dbReference>
<organism evidence="3 4">
    <name type="scientific">Actinomadura rugatobispora</name>
    <dbReference type="NCBI Taxonomy" id="1994"/>
    <lineage>
        <taxon>Bacteria</taxon>
        <taxon>Bacillati</taxon>
        <taxon>Actinomycetota</taxon>
        <taxon>Actinomycetes</taxon>
        <taxon>Streptosporangiales</taxon>
        <taxon>Thermomonosporaceae</taxon>
        <taxon>Actinomadura</taxon>
    </lineage>
</organism>
<dbReference type="InterPro" id="IPR000873">
    <property type="entry name" value="AMP-dep_synth/lig_dom"/>
</dbReference>
<dbReference type="SUPFAM" id="SSF56801">
    <property type="entry name" value="Acetyl-CoA synthetase-like"/>
    <property type="match status" value="1"/>
</dbReference>
<accession>A0ABW0ZQU4</accession>
<reference evidence="4" key="1">
    <citation type="journal article" date="2019" name="Int. J. Syst. Evol. Microbiol.">
        <title>The Global Catalogue of Microorganisms (GCM) 10K type strain sequencing project: providing services to taxonomists for standard genome sequencing and annotation.</title>
        <authorList>
            <consortium name="The Broad Institute Genomics Platform"/>
            <consortium name="The Broad Institute Genome Sequencing Center for Infectious Disease"/>
            <person name="Wu L."/>
            <person name="Ma J."/>
        </authorList>
    </citation>
    <scope>NUCLEOTIDE SEQUENCE [LARGE SCALE GENOMIC DNA]</scope>
    <source>
        <strain evidence="4">KCTC 42087</strain>
    </source>
</reference>